<gene>
    <name evidence="2" type="ORF">G2W53_041112</name>
</gene>
<evidence type="ECO:0000313" key="2">
    <source>
        <dbReference type="EMBL" id="KAF7802001.1"/>
    </source>
</evidence>
<comment type="caution">
    <text evidence="2">The sequence shown here is derived from an EMBL/GenBank/DDBJ whole genome shotgun (WGS) entry which is preliminary data.</text>
</comment>
<protein>
    <submittedName>
        <fullName evidence="2">Uncharacterized protein</fullName>
    </submittedName>
</protein>
<feature type="region of interest" description="Disordered" evidence="1">
    <location>
        <begin position="1"/>
        <end position="28"/>
    </location>
</feature>
<dbReference type="EMBL" id="JAAIUW010000013">
    <property type="protein sequence ID" value="KAF7802001.1"/>
    <property type="molecule type" value="Genomic_DNA"/>
</dbReference>
<evidence type="ECO:0000256" key="1">
    <source>
        <dbReference type="SAM" id="MobiDB-lite"/>
    </source>
</evidence>
<sequence>MAINKTKVATVMGHCGDHGNPRQAHKMP</sequence>
<dbReference type="Proteomes" id="UP000634136">
    <property type="component" value="Unassembled WGS sequence"/>
</dbReference>
<evidence type="ECO:0000313" key="3">
    <source>
        <dbReference type="Proteomes" id="UP000634136"/>
    </source>
</evidence>
<reference evidence="2" key="1">
    <citation type="submission" date="2020-09" db="EMBL/GenBank/DDBJ databases">
        <title>Genome-Enabled Discovery of Anthraquinone Biosynthesis in Senna tora.</title>
        <authorList>
            <person name="Kang S.-H."/>
            <person name="Pandey R.P."/>
            <person name="Lee C.-M."/>
            <person name="Sim J.-S."/>
            <person name="Jeong J.-T."/>
            <person name="Choi B.-S."/>
            <person name="Jung M."/>
            <person name="Ginzburg D."/>
            <person name="Zhao K."/>
            <person name="Won S.Y."/>
            <person name="Oh T.-J."/>
            <person name="Yu Y."/>
            <person name="Kim N.-H."/>
            <person name="Lee O.R."/>
            <person name="Lee T.-H."/>
            <person name="Bashyal P."/>
            <person name="Kim T.-S."/>
            <person name="Lee W.-H."/>
            <person name="Kawkins C."/>
            <person name="Kim C.-K."/>
            <person name="Kim J.S."/>
            <person name="Ahn B.O."/>
            <person name="Rhee S.Y."/>
            <person name="Sohng J.K."/>
        </authorList>
    </citation>
    <scope>NUCLEOTIDE SEQUENCE</scope>
    <source>
        <tissue evidence="2">Leaf</tissue>
    </source>
</reference>
<dbReference type="AlphaFoldDB" id="A0A834SF73"/>
<keyword evidence="3" id="KW-1185">Reference proteome</keyword>
<accession>A0A834SF73</accession>
<organism evidence="2 3">
    <name type="scientific">Senna tora</name>
    <dbReference type="NCBI Taxonomy" id="362788"/>
    <lineage>
        <taxon>Eukaryota</taxon>
        <taxon>Viridiplantae</taxon>
        <taxon>Streptophyta</taxon>
        <taxon>Embryophyta</taxon>
        <taxon>Tracheophyta</taxon>
        <taxon>Spermatophyta</taxon>
        <taxon>Magnoliopsida</taxon>
        <taxon>eudicotyledons</taxon>
        <taxon>Gunneridae</taxon>
        <taxon>Pentapetalae</taxon>
        <taxon>rosids</taxon>
        <taxon>fabids</taxon>
        <taxon>Fabales</taxon>
        <taxon>Fabaceae</taxon>
        <taxon>Caesalpinioideae</taxon>
        <taxon>Cassia clade</taxon>
        <taxon>Senna</taxon>
    </lineage>
</organism>
<name>A0A834SF73_9FABA</name>
<proteinExistence type="predicted"/>